<evidence type="ECO:0000313" key="2">
    <source>
        <dbReference type="Proteomes" id="UP001212821"/>
    </source>
</evidence>
<geneLocation type="plasmid" evidence="1 2">
    <name>punmamed2</name>
</geneLocation>
<sequence>MRRSADDQLRRRVSVDISAGLPGRLARADLDELLKRVYPAGAPRGAWRRQPDGTEVFVEGFERALRRATVLRRLEDGRWLRQYRGPV</sequence>
<name>A0ABY7QGU1_9ACTN</name>
<dbReference type="Proteomes" id="UP001212821">
    <property type="component" value="Plasmid punmamed2"/>
</dbReference>
<gene>
    <name evidence="1" type="ORF">O1G21_40210</name>
</gene>
<accession>A0ABY7QGU1</accession>
<proteinExistence type="predicted"/>
<keyword evidence="1" id="KW-0614">Plasmid</keyword>
<evidence type="ECO:0000313" key="1">
    <source>
        <dbReference type="EMBL" id="WBP92013.1"/>
    </source>
</evidence>
<reference evidence="1 2" key="1">
    <citation type="submission" date="2022-12" db="EMBL/GenBank/DDBJ databases">
        <title>HUAS 3-15.</title>
        <authorList>
            <person name="Mo P."/>
        </authorList>
    </citation>
    <scope>NUCLEOTIDE SEQUENCE [LARGE SCALE GENOMIC DNA]</scope>
    <source>
        <strain evidence="1 2">HUAS 3-15</strain>
        <plasmid evidence="1 2">punmamed2</plasmid>
    </source>
</reference>
<dbReference type="RefSeq" id="WP_270151666.1">
    <property type="nucleotide sequence ID" value="NZ_CP115451.1"/>
</dbReference>
<dbReference type="EMBL" id="CP115451">
    <property type="protein sequence ID" value="WBP92013.1"/>
    <property type="molecule type" value="Genomic_DNA"/>
</dbReference>
<keyword evidence="2" id="KW-1185">Reference proteome</keyword>
<organism evidence="1 2">
    <name type="scientific">Kitasatospora cathayae</name>
    <dbReference type="NCBI Taxonomy" id="3004092"/>
    <lineage>
        <taxon>Bacteria</taxon>
        <taxon>Bacillati</taxon>
        <taxon>Actinomycetota</taxon>
        <taxon>Actinomycetes</taxon>
        <taxon>Kitasatosporales</taxon>
        <taxon>Streptomycetaceae</taxon>
        <taxon>Kitasatospora</taxon>
    </lineage>
</organism>
<protein>
    <submittedName>
        <fullName evidence="1">Uncharacterized protein</fullName>
    </submittedName>
</protein>